<reference evidence="1 2" key="1">
    <citation type="submission" date="2024-05" db="EMBL/GenBank/DDBJ databases">
        <authorList>
            <person name="Duchaud E."/>
        </authorList>
    </citation>
    <scope>NUCLEOTIDE SEQUENCE [LARGE SCALE GENOMIC DNA]</scope>
    <source>
        <strain evidence="1">Ena-SAMPLE-TAB-13-05-2024-13:56:06:370-140305</strain>
    </source>
</reference>
<protein>
    <recommendedName>
        <fullName evidence="3">Lipoprotein</fullName>
    </recommendedName>
</protein>
<evidence type="ECO:0000313" key="1">
    <source>
        <dbReference type="EMBL" id="CAL2106269.1"/>
    </source>
</evidence>
<name>A0ABP1FCP7_9FLAO</name>
<keyword evidence="2" id="KW-1185">Reference proteome</keyword>
<organism evidence="1 2">
    <name type="scientific">Tenacibaculum vairaonense</name>
    <dbReference type="NCBI Taxonomy" id="3137860"/>
    <lineage>
        <taxon>Bacteria</taxon>
        <taxon>Pseudomonadati</taxon>
        <taxon>Bacteroidota</taxon>
        <taxon>Flavobacteriia</taxon>
        <taxon>Flavobacteriales</taxon>
        <taxon>Flavobacteriaceae</taxon>
        <taxon>Tenacibaculum</taxon>
    </lineage>
</organism>
<dbReference type="PROSITE" id="PS51257">
    <property type="entry name" value="PROKAR_LIPOPROTEIN"/>
    <property type="match status" value="1"/>
</dbReference>
<proteinExistence type="predicted"/>
<dbReference type="EMBL" id="CAXJRC010000011">
    <property type="protein sequence ID" value="CAL2106269.1"/>
    <property type="molecule type" value="Genomic_DNA"/>
</dbReference>
<sequence>MKKRFLGLLILMTILVVSCKERKLTTLQIKDTDLTITVYEDEAEHNKNCFKIFEDSHELQLGKKGKRVRVIYREIEKQYYPENVELLAQAVTMHDDIKKYTLKNGAFGVSYQAKPNKKGKVKKGYIFYFKKDNKYYKIYNNETFNYKMKYFEHIKNVMESIQ</sequence>
<dbReference type="RefSeq" id="WP_348704432.1">
    <property type="nucleotide sequence ID" value="NZ_CAXIYA010000022.1"/>
</dbReference>
<accession>A0ABP1FCP7</accession>
<evidence type="ECO:0008006" key="3">
    <source>
        <dbReference type="Google" id="ProtNLM"/>
    </source>
</evidence>
<comment type="caution">
    <text evidence="1">The sequence shown here is derived from an EMBL/GenBank/DDBJ whole genome shotgun (WGS) entry which is preliminary data.</text>
</comment>
<dbReference type="Proteomes" id="UP001497602">
    <property type="component" value="Unassembled WGS sequence"/>
</dbReference>
<evidence type="ECO:0000313" key="2">
    <source>
        <dbReference type="Proteomes" id="UP001497602"/>
    </source>
</evidence>
<gene>
    <name evidence="1" type="ORF">T190115A13A_10425</name>
</gene>